<name>A0A5D3K7I7_9BRAD</name>
<comment type="caution">
    <text evidence="2">The sequence shown here is derived from an EMBL/GenBank/DDBJ whole genome shotgun (WGS) entry which is preliminary data.</text>
</comment>
<gene>
    <name evidence="2" type="ORF">FXB40_41400</name>
</gene>
<evidence type="ECO:0000313" key="3">
    <source>
        <dbReference type="Proteomes" id="UP000324758"/>
    </source>
</evidence>
<reference evidence="2 3" key="1">
    <citation type="submission" date="2019-08" db="EMBL/GenBank/DDBJ databases">
        <title>Bradyrhizobium hipponensis sp. nov., a rhizobium isolated from a Lupinus angustifolius root nodule in Tunisia.</title>
        <authorList>
            <person name="Off K."/>
            <person name="Rejili M."/>
            <person name="Mars M."/>
            <person name="Brachmann A."/>
            <person name="Marin M."/>
        </authorList>
    </citation>
    <scope>NUCLEOTIDE SEQUENCE [LARGE SCALE GENOMIC DNA]</scope>
    <source>
        <strain evidence="2 3">CTAW71</strain>
    </source>
</reference>
<dbReference type="EMBL" id="VSSS01000078">
    <property type="protein sequence ID" value="TYL86654.1"/>
    <property type="molecule type" value="Genomic_DNA"/>
</dbReference>
<keyword evidence="3" id="KW-1185">Reference proteome</keyword>
<dbReference type="AlphaFoldDB" id="A0A5D3K7I7"/>
<sequence length="68" mass="7507">MILVVSGETLGARTGHPYPRLTPSARSPPRAITTHRASAMRKLGRTAELVRYAIARNRSHPEEGTQKE</sequence>
<feature type="region of interest" description="Disordered" evidence="1">
    <location>
        <begin position="1"/>
        <end position="31"/>
    </location>
</feature>
<evidence type="ECO:0000256" key="1">
    <source>
        <dbReference type="SAM" id="MobiDB-lite"/>
    </source>
</evidence>
<protein>
    <submittedName>
        <fullName evidence="2">Uncharacterized protein</fullName>
    </submittedName>
</protein>
<proteinExistence type="predicted"/>
<organism evidence="2 3">
    <name type="scientific">Bradyrhizobium rifense</name>
    <dbReference type="NCBI Taxonomy" id="515499"/>
    <lineage>
        <taxon>Bacteria</taxon>
        <taxon>Pseudomonadati</taxon>
        <taxon>Pseudomonadota</taxon>
        <taxon>Alphaproteobacteria</taxon>
        <taxon>Hyphomicrobiales</taxon>
        <taxon>Nitrobacteraceae</taxon>
        <taxon>Bradyrhizobium</taxon>
    </lineage>
</organism>
<evidence type="ECO:0000313" key="2">
    <source>
        <dbReference type="EMBL" id="TYL86654.1"/>
    </source>
</evidence>
<accession>A0A5D3K7I7</accession>
<dbReference type="Proteomes" id="UP000324758">
    <property type="component" value="Unassembled WGS sequence"/>
</dbReference>